<evidence type="ECO:0000313" key="1">
    <source>
        <dbReference type="EMBL" id="TDQ41699.1"/>
    </source>
</evidence>
<accession>A0A4R6UA16</accession>
<protein>
    <recommendedName>
        <fullName evidence="3">DUF2802 domain-containing protein</fullName>
    </recommendedName>
</protein>
<dbReference type="OrthoDB" id="2454584at2"/>
<keyword evidence="2" id="KW-1185">Reference proteome</keyword>
<dbReference type="AlphaFoldDB" id="A0A4R6UA16"/>
<evidence type="ECO:0008006" key="3">
    <source>
        <dbReference type="Google" id="ProtNLM"/>
    </source>
</evidence>
<name>A0A4R6UA16_9BACI</name>
<sequence length="121" mass="13849">MTTILIVLVCIAIALFVISFFAKDRMKDVEEQLEQLTIQTSQDTYQLRRKVEVFEEEMLLTDTQTQQIDDHMASEQELLTEKALHLHAQGLDPSSIAHALHISTDHVEQLLYAEKSRGVLL</sequence>
<dbReference type="EMBL" id="SNYJ01000003">
    <property type="protein sequence ID" value="TDQ41699.1"/>
    <property type="molecule type" value="Genomic_DNA"/>
</dbReference>
<proteinExistence type="predicted"/>
<gene>
    <name evidence="1" type="ORF">EV213_103282</name>
</gene>
<dbReference type="RefSeq" id="WP_133579553.1">
    <property type="nucleotide sequence ID" value="NZ_SNYJ01000003.1"/>
</dbReference>
<comment type="caution">
    <text evidence="1">The sequence shown here is derived from an EMBL/GenBank/DDBJ whole genome shotgun (WGS) entry which is preliminary data.</text>
</comment>
<reference evidence="1 2" key="1">
    <citation type="submission" date="2019-03" db="EMBL/GenBank/DDBJ databases">
        <title>Genomic Encyclopedia of Type Strains, Phase IV (KMG-IV): sequencing the most valuable type-strain genomes for metagenomic binning, comparative biology and taxonomic classification.</title>
        <authorList>
            <person name="Goeker M."/>
        </authorList>
    </citation>
    <scope>NUCLEOTIDE SEQUENCE [LARGE SCALE GENOMIC DNA]</scope>
    <source>
        <strain evidence="1 2">DSM 28697</strain>
    </source>
</reference>
<dbReference type="Proteomes" id="UP000295632">
    <property type="component" value="Unassembled WGS sequence"/>
</dbReference>
<evidence type="ECO:0000313" key="2">
    <source>
        <dbReference type="Proteomes" id="UP000295632"/>
    </source>
</evidence>
<organism evidence="1 2">
    <name type="scientific">Aureibacillus halotolerans</name>
    <dbReference type="NCBI Taxonomy" id="1508390"/>
    <lineage>
        <taxon>Bacteria</taxon>
        <taxon>Bacillati</taxon>
        <taxon>Bacillota</taxon>
        <taxon>Bacilli</taxon>
        <taxon>Bacillales</taxon>
        <taxon>Bacillaceae</taxon>
        <taxon>Aureibacillus</taxon>
    </lineage>
</organism>